<comment type="caution">
    <text evidence="2">The sequence shown here is derived from an EMBL/GenBank/DDBJ whole genome shotgun (WGS) entry which is preliminary data.</text>
</comment>
<reference evidence="2 3" key="1">
    <citation type="submission" date="2020-10" db="EMBL/GenBank/DDBJ databases">
        <title>Connecting structure to function with the recovery of over 1000 high-quality activated sludge metagenome-assembled genomes encoding full-length rRNA genes using long-read sequencing.</title>
        <authorList>
            <person name="Singleton C.M."/>
            <person name="Petriglieri F."/>
            <person name="Kristensen J.M."/>
            <person name="Kirkegaard R.H."/>
            <person name="Michaelsen T.Y."/>
            <person name="Andersen M.H."/>
            <person name="Karst S.M."/>
            <person name="Dueholm M.S."/>
            <person name="Nielsen P.H."/>
            <person name="Albertsen M."/>
        </authorList>
    </citation>
    <scope>NUCLEOTIDE SEQUENCE [LARGE SCALE GENOMIC DNA]</scope>
    <source>
        <strain evidence="2">Ega_18-Q3-R5-49_MAXAC.001</strain>
    </source>
</reference>
<dbReference type="AlphaFoldDB" id="A0A935INX2"/>
<name>A0A935INX2_9MICO</name>
<evidence type="ECO:0000313" key="2">
    <source>
        <dbReference type="EMBL" id="MBK7274685.1"/>
    </source>
</evidence>
<proteinExistence type="predicted"/>
<organism evidence="2 3">
    <name type="scientific">Candidatus Phosphoribacter hodrii</name>
    <dbReference type="NCBI Taxonomy" id="2953743"/>
    <lineage>
        <taxon>Bacteria</taxon>
        <taxon>Bacillati</taxon>
        <taxon>Actinomycetota</taxon>
        <taxon>Actinomycetes</taxon>
        <taxon>Micrococcales</taxon>
        <taxon>Dermatophilaceae</taxon>
        <taxon>Candidatus Phosphoribacter</taxon>
    </lineage>
</organism>
<dbReference type="EMBL" id="JADJIB010000011">
    <property type="protein sequence ID" value="MBK7274685.1"/>
    <property type="molecule type" value="Genomic_DNA"/>
</dbReference>
<dbReference type="Proteomes" id="UP000726105">
    <property type="component" value="Unassembled WGS sequence"/>
</dbReference>
<sequence>MTTTSSGPGSARPEGMTNGAALTRTTTDAMAPDQGGLPPPRHGGQQRGSPR</sequence>
<evidence type="ECO:0000256" key="1">
    <source>
        <dbReference type="SAM" id="MobiDB-lite"/>
    </source>
</evidence>
<evidence type="ECO:0000313" key="3">
    <source>
        <dbReference type="Proteomes" id="UP000726105"/>
    </source>
</evidence>
<accession>A0A935INX2</accession>
<protein>
    <submittedName>
        <fullName evidence="2">Uncharacterized protein</fullName>
    </submittedName>
</protein>
<feature type="region of interest" description="Disordered" evidence="1">
    <location>
        <begin position="1"/>
        <end position="51"/>
    </location>
</feature>
<gene>
    <name evidence="2" type="ORF">IPI13_16525</name>
</gene>